<organism evidence="1 2">
    <name type="scientific">Gluconacetobacter takamatsuzukensis</name>
    <dbReference type="NCBI Taxonomy" id="1286190"/>
    <lineage>
        <taxon>Bacteria</taxon>
        <taxon>Pseudomonadati</taxon>
        <taxon>Pseudomonadota</taxon>
        <taxon>Alphaproteobacteria</taxon>
        <taxon>Acetobacterales</taxon>
        <taxon>Acetobacteraceae</taxon>
        <taxon>Gluconacetobacter</taxon>
    </lineage>
</organism>
<evidence type="ECO:0000313" key="2">
    <source>
        <dbReference type="Proteomes" id="UP000540556"/>
    </source>
</evidence>
<proteinExistence type="predicted"/>
<gene>
    <name evidence="1" type="ORF">HLH27_13960</name>
</gene>
<dbReference type="AlphaFoldDB" id="A0A7W4PTL9"/>
<dbReference type="Proteomes" id="UP000540556">
    <property type="component" value="Unassembled WGS sequence"/>
</dbReference>
<dbReference type="Pfam" id="PF20159">
    <property type="entry name" value="YidB"/>
    <property type="match status" value="1"/>
</dbReference>
<protein>
    <recommendedName>
        <fullName evidence="3">DUF937 domain-containing protein</fullName>
    </recommendedName>
</protein>
<dbReference type="EMBL" id="JABEQK010000011">
    <property type="protein sequence ID" value="MBB2206111.1"/>
    <property type="molecule type" value="Genomic_DNA"/>
</dbReference>
<sequence>MTNDKASVANSTISKISDVVTGAAGDHSGLTSLLGAYFLSTGKDSLVTRARNAGVEAELKSWFTESLPHETSAETVTALVPDTVLDRFASETGLTKSATIEALQEQLPKTIHKLRAQDDFIKT</sequence>
<reference evidence="1 2" key="1">
    <citation type="submission" date="2020-04" db="EMBL/GenBank/DDBJ databases">
        <title>Description of novel Gluconacetobacter.</title>
        <authorList>
            <person name="Sombolestani A."/>
        </authorList>
    </citation>
    <scope>NUCLEOTIDE SEQUENCE [LARGE SCALE GENOMIC DNA]</scope>
    <source>
        <strain evidence="1 2">LMG 27800</strain>
    </source>
</reference>
<accession>A0A7W4PTL9</accession>
<keyword evidence="2" id="KW-1185">Reference proteome</keyword>
<dbReference type="InterPro" id="IPR045372">
    <property type="entry name" value="YidB"/>
</dbReference>
<dbReference type="Gene3D" id="1.10.10.690">
    <property type="entry name" value="YidB-like"/>
    <property type="match status" value="1"/>
</dbReference>
<dbReference type="SUPFAM" id="SSF140804">
    <property type="entry name" value="YidB-like"/>
    <property type="match status" value="1"/>
</dbReference>
<name>A0A7W4PTL9_9PROT</name>
<evidence type="ECO:0008006" key="3">
    <source>
        <dbReference type="Google" id="ProtNLM"/>
    </source>
</evidence>
<dbReference type="InterPro" id="IPR027405">
    <property type="entry name" value="YidB-like"/>
</dbReference>
<dbReference type="RefSeq" id="WP_182950643.1">
    <property type="nucleotide sequence ID" value="NZ_JABEQK010000011.1"/>
</dbReference>
<comment type="caution">
    <text evidence="1">The sequence shown here is derived from an EMBL/GenBank/DDBJ whole genome shotgun (WGS) entry which is preliminary data.</text>
</comment>
<evidence type="ECO:0000313" key="1">
    <source>
        <dbReference type="EMBL" id="MBB2206111.1"/>
    </source>
</evidence>